<organism evidence="1 2">
    <name type="scientific">Diaporthe australafricana</name>
    <dbReference type="NCBI Taxonomy" id="127596"/>
    <lineage>
        <taxon>Eukaryota</taxon>
        <taxon>Fungi</taxon>
        <taxon>Dikarya</taxon>
        <taxon>Ascomycota</taxon>
        <taxon>Pezizomycotina</taxon>
        <taxon>Sordariomycetes</taxon>
        <taxon>Sordariomycetidae</taxon>
        <taxon>Diaporthales</taxon>
        <taxon>Diaporthaceae</taxon>
        <taxon>Diaporthe</taxon>
    </lineage>
</organism>
<name>A0ABR3W6W3_9PEZI</name>
<keyword evidence="2" id="KW-1185">Reference proteome</keyword>
<proteinExistence type="predicted"/>
<protein>
    <recommendedName>
        <fullName evidence="3">F-box domain-containing protein</fullName>
    </recommendedName>
</protein>
<comment type="caution">
    <text evidence="1">The sequence shown here is derived from an EMBL/GenBank/DDBJ whole genome shotgun (WGS) entry which is preliminary data.</text>
</comment>
<evidence type="ECO:0000313" key="2">
    <source>
        <dbReference type="Proteomes" id="UP001583177"/>
    </source>
</evidence>
<accession>A0ABR3W6W3</accession>
<dbReference type="EMBL" id="JAWRVE010000136">
    <property type="protein sequence ID" value="KAL1854821.1"/>
    <property type="molecule type" value="Genomic_DNA"/>
</dbReference>
<gene>
    <name evidence="1" type="ORF">Daus18300_011337</name>
</gene>
<sequence length="360" mass="40825">MSEFLPFPRLPPELRLIVFNQARPIPGAHFLKAYRNYNTSIHADENIYNHKRRLDRRENGVQAVSPLSAAHATARLEMACWMSAEAISGQHLTPIRLNPAVATFPDNRVGAPGVPQIRVDMVNDLFCVSSNGNDPWFPNDDEQFEPFTGGNILEHPALKGLHRIGVSLPRFDRNLYRGCRDCGSLRVPEGLPNLEFCTSCIGTWTDQLEQVEQVFLIVPGLPRAQNTDQRHIFRYGENATVTAAVGVQNEDLRTESAVLLDHRLPARGTRRAYHLKGTWNIEDFGTASPEIFYGDGITLYEVGTRGIPRRALQFMWAMSKNFVEDRRDYTYDDEQREFDSVPARPMICGGLVEFKFLSYD</sequence>
<evidence type="ECO:0008006" key="3">
    <source>
        <dbReference type="Google" id="ProtNLM"/>
    </source>
</evidence>
<reference evidence="1 2" key="1">
    <citation type="journal article" date="2024" name="IMA Fungus">
        <title>IMA Genome - F19 : A genome assembly and annotation guide to empower mycologists, including annotated draft genome sequences of Ceratocystis pirilliformis, Diaporthe australafricana, Fusarium ophioides, Paecilomyces lecythidis, and Sporothrix stenoceras.</title>
        <authorList>
            <person name="Aylward J."/>
            <person name="Wilson A.M."/>
            <person name="Visagie C.M."/>
            <person name="Spraker J."/>
            <person name="Barnes I."/>
            <person name="Buitendag C."/>
            <person name="Ceriani C."/>
            <person name="Del Mar Angel L."/>
            <person name="du Plessis D."/>
            <person name="Fuchs T."/>
            <person name="Gasser K."/>
            <person name="Kramer D."/>
            <person name="Li W."/>
            <person name="Munsamy K."/>
            <person name="Piso A."/>
            <person name="Price J.L."/>
            <person name="Sonnekus B."/>
            <person name="Thomas C."/>
            <person name="van der Nest A."/>
            <person name="van Dijk A."/>
            <person name="van Heerden A."/>
            <person name="van Vuuren N."/>
            <person name="Yilmaz N."/>
            <person name="Duong T.A."/>
            <person name="van der Merwe N.A."/>
            <person name="Wingfield M.J."/>
            <person name="Wingfield B.D."/>
        </authorList>
    </citation>
    <scope>NUCLEOTIDE SEQUENCE [LARGE SCALE GENOMIC DNA]</scope>
    <source>
        <strain evidence="1 2">CMW 18300</strain>
    </source>
</reference>
<evidence type="ECO:0000313" key="1">
    <source>
        <dbReference type="EMBL" id="KAL1854821.1"/>
    </source>
</evidence>
<dbReference type="Proteomes" id="UP001583177">
    <property type="component" value="Unassembled WGS sequence"/>
</dbReference>